<dbReference type="InterPro" id="IPR001375">
    <property type="entry name" value="Peptidase_S9_cat"/>
</dbReference>
<dbReference type="RefSeq" id="WP_026417667.1">
    <property type="nucleotide sequence ID" value="NZ_AUBJ02000001.1"/>
</dbReference>
<proteinExistence type="predicted"/>
<feature type="domain" description="Peptidase S9 prolyl oligopeptidase catalytic" evidence="2">
    <location>
        <begin position="413"/>
        <end position="620"/>
    </location>
</feature>
<sequence>MSKHPSAEIPETLFDDPAEEERWRARFSAPRNSLPDWALDAPDRNLYVSNSSGVWEVYAWDRATETHRQVTDRPNGTTYATISPDGETIWWFSDTDGNEFGRWVTEPFAGLPVDASVAAAPPGVHEGYPAGLALGAEVVVCGASTDEGTTIWASRAAEDGGYHPARVIYQHEQDADVAALSHDESLLVLAHSEHGDSRHPALRVLRVRGDEVDDAPVAEKWDGTGKSLSALGFPLIAGDPRLLVSHERRGRSELLIWDVENDTETELLIDLPGELSASWYPNGTALLVTHEHEARCVLYHYDLASGALTRLPTATGTVTGADVRPDGTVEYSLSSAERPAAVRALYTDGSDAVILQPGGTPAPPSQPLRDAFVEGPGGRVHALYARPEHAPDGPLPTVFSLHGGPHAADEDRFSAYRALWLDAGFAVVHVNYRGSTGYGSRWRDAIEGRPGLTELEDVAAVHDWAVASGLTDPDRSVVEGASWGGYLTLMALGTQPDRWAAGIAGVPVADYLAAYEDEMEPLRAFDRALFGGSPDEVPERYRDCSPLTYVDKVRAPVLVLAGENDPRCPIRQIDNYLDRLAALGATYEVYRYDAGHGSLVVAESLRQRAAEVHFARRALAAG</sequence>
<dbReference type="EMBL" id="AUBJ02000001">
    <property type="protein sequence ID" value="MCP2332748.1"/>
    <property type="molecule type" value="Genomic_DNA"/>
</dbReference>
<dbReference type="SUPFAM" id="SSF82171">
    <property type="entry name" value="DPP6 N-terminal domain-like"/>
    <property type="match status" value="1"/>
</dbReference>
<evidence type="ECO:0000313" key="3">
    <source>
        <dbReference type="EMBL" id="MCP2332748.1"/>
    </source>
</evidence>
<dbReference type="InterPro" id="IPR029058">
    <property type="entry name" value="AB_hydrolase_fold"/>
</dbReference>
<evidence type="ECO:0000313" key="4">
    <source>
        <dbReference type="Proteomes" id="UP000791080"/>
    </source>
</evidence>
<dbReference type="GO" id="GO:0004177">
    <property type="term" value="F:aminopeptidase activity"/>
    <property type="evidence" value="ECO:0007669"/>
    <property type="project" value="UniProtKB-KW"/>
</dbReference>
<name>A0ABT1JJR5_ACTCY</name>
<gene>
    <name evidence="3" type="ORF">G443_003018</name>
</gene>
<keyword evidence="1" id="KW-0378">Hydrolase</keyword>
<dbReference type="Gene3D" id="3.40.50.1820">
    <property type="entry name" value="alpha/beta hydrolase"/>
    <property type="match status" value="1"/>
</dbReference>
<dbReference type="PANTHER" id="PTHR42776">
    <property type="entry name" value="SERINE PEPTIDASE S9 FAMILY MEMBER"/>
    <property type="match status" value="1"/>
</dbReference>
<accession>A0ABT1JJR5</accession>
<evidence type="ECO:0000256" key="1">
    <source>
        <dbReference type="ARBA" id="ARBA00022801"/>
    </source>
</evidence>
<keyword evidence="3" id="KW-0031">Aminopeptidase</keyword>
<dbReference type="PANTHER" id="PTHR42776:SF27">
    <property type="entry name" value="DIPEPTIDYL PEPTIDASE FAMILY MEMBER 6"/>
    <property type="match status" value="1"/>
</dbReference>
<dbReference type="InterPro" id="IPR011042">
    <property type="entry name" value="6-blade_b-propeller_TolB-like"/>
</dbReference>
<organism evidence="3 4">
    <name type="scientific">Actinoalloteichus caeruleus DSM 43889</name>
    <dbReference type="NCBI Taxonomy" id="1120930"/>
    <lineage>
        <taxon>Bacteria</taxon>
        <taxon>Bacillati</taxon>
        <taxon>Actinomycetota</taxon>
        <taxon>Actinomycetes</taxon>
        <taxon>Pseudonocardiales</taxon>
        <taxon>Pseudonocardiaceae</taxon>
        <taxon>Actinoalloteichus</taxon>
        <taxon>Actinoalloteichus cyanogriseus</taxon>
    </lineage>
</organism>
<protein>
    <submittedName>
        <fullName evidence="3">Dipeptidyl aminopeptidase/acylaminoacyl peptidase</fullName>
    </submittedName>
</protein>
<evidence type="ECO:0000259" key="2">
    <source>
        <dbReference type="Pfam" id="PF00326"/>
    </source>
</evidence>
<keyword evidence="4" id="KW-1185">Reference proteome</keyword>
<keyword evidence="3" id="KW-0645">Protease</keyword>
<dbReference type="SUPFAM" id="SSF53474">
    <property type="entry name" value="alpha/beta-Hydrolases"/>
    <property type="match status" value="1"/>
</dbReference>
<dbReference type="Proteomes" id="UP000791080">
    <property type="component" value="Unassembled WGS sequence"/>
</dbReference>
<comment type="caution">
    <text evidence="3">The sequence shown here is derived from an EMBL/GenBank/DDBJ whole genome shotgun (WGS) entry which is preliminary data.</text>
</comment>
<reference evidence="3 4" key="1">
    <citation type="submission" date="2013-07" db="EMBL/GenBank/DDBJ databases">
        <authorList>
            <consortium name="DOE Joint Genome Institute"/>
            <person name="Reeve W."/>
            <person name="Huntemann M."/>
            <person name="Han J."/>
            <person name="Chen A."/>
            <person name="Kyrpides N."/>
            <person name="Mavromatis K."/>
            <person name="Markowitz V."/>
            <person name="Palaniappan K."/>
            <person name="Ivanova N."/>
            <person name="Schaumberg A."/>
            <person name="Pati A."/>
            <person name="Liolios K."/>
            <person name="Nordberg H.P."/>
            <person name="Cantor M.N."/>
            <person name="Hua S.X."/>
            <person name="Woyke T."/>
        </authorList>
    </citation>
    <scope>NUCLEOTIDE SEQUENCE [LARGE SCALE GENOMIC DNA]</scope>
    <source>
        <strain evidence="3 4">DSM 43889</strain>
    </source>
</reference>
<dbReference type="Pfam" id="PF00326">
    <property type="entry name" value="Peptidase_S9"/>
    <property type="match status" value="1"/>
</dbReference>
<dbReference type="Gene3D" id="2.120.10.30">
    <property type="entry name" value="TolB, C-terminal domain"/>
    <property type="match status" value="2"/>
</dbReference>
<reference evidence="3 4" key="2">
    <citation type="submission" date="2022-06" db="EMBL/GenBank/DDBJ databases">
        <title>Genomic Encyclopedia of Type Strains, Phase I: the one thousand microbial genomes (KMG-I) project.</title>
        <authorList>
            <person name="Kyrpides N."/>
        </authorList>
    </citation>
    <scope>NUCLEOTIDE SEQUENCE [LARGE SCALE GENOMIC DNA]</scope>
    <source>
        <strain evidence="3 4">DSM 43889</strain>
    </source>
</reference>